<gene>
    <name evidence="6" type="ORF">PSYICH_LOCUS14815</name>
</gene>
<evidence type="ECO:0000256" key="5">
    <source>
        <dbReference type="ARBA" id="ARBA00039509"/>
    </source>
</evidence>
<evidence type="ECO:0000256" key="2">
    <source>
        <dbReference type="ARBA" id="ARBA00023128"/>
    </source>
</evidence>
<proteinExistence type="inferred from homology"/>
<organism evidence="6 7">
    <name type="scientific">Psylliodes chrysocephalus</name>
    <dbReference type="NCBI Taxonomy" id="3402493"/>
    <lineage>
        <taxon>Eukaryota</taxon>
        <taxon>Metazoa</taxon>
        <taxon>Ecdysozoa</taxon>
        <taxon>Arthropoda</taxon>
        <taxon>Hexapoda</taxon>
        <taxon>Insecta</taxon>
        <taxon>Pterygota</taxon>
        <taxon>Neoptera</taxon>
        <taxon>Endopterygota</taxon>
        <taxon>Coleoptera</taxon>
        <taxon>Polyphaga</taxon>
        <taxon>Cucujiformia</taxon>
        <taxon>Chrysomeloidea</taxon>
        <taxon>Chrysomelidae</taxon>
        <taxon>Galerucinae</taxon>
        <taxon>Alticini</taxon>
        <taxon>Psylliodes</taxon>
    </lineage>
</organism>
<dbReference type="GO" id="GO:0033108">
    <property type="term" value="P:mitochondrial respiratory chain complex assembly"/>
    <property type="evidence" value="ECO:0007669"/>
    <property type="project" value="TreeGrafter"/>
</dbReference>
<evidence type="ECO:0000313" key="6">
    <source>
        <dbReference type="EMBL" id="CAH1114557.1"/>
    </source>
</evidence>
<reference evidence="6" key="1">
    <citation type="submission" date="2022-01" db="EMBL/GenBank/DDBJ databases">
        <authorList>
            <person name="King R."/>
        </authorList>
    </citation>
    <scope>NUCLEOTIDE SEQUENCE</scope>
</reference>
<evidence type="ECO:0000313" key="7">
    <source>
        <dbReference type="Proteomes" id="UP001153636"/>
    </source>
</evidence>
<dbReference type="EMBL" id="OV651820">
    <property type="protein sequence ID" value="CAH1114557.1"/>
    <property type="molecule type" value="Genomic_DNA"/>
</dbReference>
<evidence type="ECO:0000256" key="4">
    <source>
        <dbReference type="ARBA" id="ARBA00038205"/>
    </source>
</evidence>
<comment type="similarity">
    <text evidence="4">Belongs to the CHCHD7 family.</text>
</comment>
<name>A0A9P0D5C5_9CUCU</name>
<evidence type="ECO:0000256" key="3">
    <source>
        <dbReference type="ARBA" id="ARBA00023157"/>
    </source>
</evidence>
<dbReference type="SUPFAM" id="SSF47072">
    <property type="entry name" value="Cysteine alpha-hairpin motif"/>
    <property type="match status" value="1"/>
</dbReference>
<dbReference type="AlphaFoldDB" id="A0A9P0D5C5"/>
<protein>
    <recommendedName>
        <fullName evidence="5">Coiled-coil-helix-coiled-coil-helix domain-containing protein 7</fullName>
    </recommendedName>
</protein>
<dbReference type="Proteomes" id="UP001153636">
    <property type="component" value="Chromosome 8"/>
</dbReference>
<keyword evidence="7" id="KW-1185">Reference proteome</keyword>
<keyword evidence="2" id="KW-0496">Mitochondrion</keyword>
<dbReference type="Gene3D" id="1.10.287.1130">
    <property type="entry name" value="CytochromE C oxidase copper chaperone"/>
    <property type="match status" value="1"/>
</dbReference>
<keyword evidence="3" id="KW-1015">Disulfide bond</keyword>
<accession>A0A9P0D5C5</accession>
<evidence type="ECO:0000256" key="1">
    <source>
        <dbReference type="ARBA" id="ARBA00004569"/>
    </source>
</evidence>
<dbReference type="OrthoDB" id="9971592at2759"/>
<dbReference type="InterPro" id="IPR051040">
    <property type="entry name" value="COX23"/>
</dbReference>
<dbReference type="GO" id="GO:0005758">
    <property type="term" value="C:mitochondrial intermembrane space"/>
    <property type="evidence" value="ECO:0007669"/>
    <property type="project" value="UniProtKB-SubCell"/>
</dbReference>
<sequence>MKNKPYDIEAAERNPCLKETELTLSCFHKNNFDKEACQMEMENYRLCKSFWHYVQKERRKKGIRPVMPPLEERDAIKKEFLKTFKP</sequence>
<comment type="subcellular location">
    <subcellularLocation>
        <location evidence="1">Mitochondrion intermembrane space</location>
    </subcellularLocation>
</comment>
<dbReference type="InterPro" id="IPR009069">
    <property type="entry name" value="Cys_alpha_HP_mot_SF"/>
</dbReference>
<dbReference type="PANTHER" id="PTHR46811">
    <property type="entry name" value="COILED-COIL-HELIX-COILED-COIL-HELIX DOMAIN-CONTAINING PROTEIN 7"/>
    <property type="match status" value="1"/>
</dbReference>
<dbReference type="PANTHER" id="PTHR46811:SF1">
    <property type="entry name" value="COILED-COIL-HELIX-COILED-COIL-HELIX DOMAIN-CONTAINING PROTEIN 7"/>
    <property type="match status" value="1"/>
</dbReference>